<feature type="region of interest" description="Disordered" evidence="1">
    <location>
        <begin position="1"/>
        <end position="21"/>
    </location>
</feature>
<accession>A0ABW4UCU2</accession>
<proteinExistence type="predicted"/>
<feature type="region of interest" description="Disordered" evidence="1">
    <location>
        <begin position="37"/>
        <end position="66"/>
    </location>
</feature>
<reference evidence="3" key="1">
    <citation type="journal article" date="2019" name="Int. J. Syst. Evol. Microbiol.">
        <title>The Global Catalogue of Microorganisms (GCM) 10K type strain sequencing project: providing services to taxonomists for standard genome sequencing and annotation.</title>
        <authorList>
            <consortium name="The Broad Institute Genomics Platform"/>
            <consortium name="The Broad Institute Genome Sequencing Center for Infectious Disease"/>
            <person name="Wu L."/>
            <person name="Ma J."/>
        </authorList>
    </citation>
    <scope>NUCLEOTIDE SEQUENCE [LARGE SCALE GENOMIC DNA]</scope>
    <source>
        <strain evidence="3">CGMCC 1.16225</strain>
    </source>
</reference>
<dbReference type="EMBL" id="JBHUGZ010000010">
    <property type="protein sequence ID" value="MFD1984011.1"/>
    <property type="molecule type" value="Genomic_DNA"/>
</dbReference>
<sequence>MKLPAGHYERQAKAARRSGGSIKPALCESAQAGLEIDARTAQDGQPGGILRRMSSRKTSPPGNGSATALCSATQKIYQAEILCEQALNIDKNCAIFAIFGGLPSISGLF</sequence>
<protein>
    <submittedName>
        <fullName evidence="2">Uncharacterized protein</fullName>
    </submittedName>
</protein>
<gene>
    <name evidence="2" type="ORF">ACFSOZ_15245</name>
</gene>
<keyword evidence="3" id="KW-1185">Reference proteome</keyword>
<name>A0ABW4UCU2_9HYPH</name>
<organism evidence="2 3">
    <name type="scientific">Mesorhizobium newzealandense</name>
    <dbReference type="NCBI Taxonomy" id="1300302"/>
    <lineage>
        <taxon>Bacteria</taxon>
        <taxon>Pseudomonadati</taxon>
        <taxon>Pseudomonadota</taxon>
        <taxon>Alphaproteobacteria</taxon>
        <taxon>Hyphomicrobiales</taxon>
        <taxon>Phyllobacteriaceae</taxon>
        <taxon>Mesorhizobium</taxon>
    </lineage>
</organism>
<evidence type="ECO:0000313" key="3">
    <source>
        <dbReference type="Proteomes" id="UP001597405"/>
    </source>
</evidence>
<dbReference type="RefSeq" id="WP_379099377.1">
    <property type="nucleotide sequence ID" value="NZ_JBHUGZ010000010.1"/>
</dbReference>
<dbReference type="Proteomes" id="UP001597405">
    <property type="component" value="Unassembled WGS sequence"/>
</dbReference>
<evidence type="ECO:0000313" key="2">
    <source>
        <dbReference type="EMBL" id="MFD1984011.1"/>
    </source>
</evidence>
<comment type="caution">
    <text evidence="2">The sequence shown here is derived from an EMBL/GenBank/DDBJ whole genome shotgun (WGS) entry which is preliminary data.</text>
</comment>
<evidence type="ECO:0000256" key="1">
    <source>
        <dbReference type="SAM" id="MobiDB-lite"/>
    </source>
</evidence>
<feature type="compositionally biased region" description="Polar residues" evidence="1">
    <location>
        <begin position="56"/>
        <end position="66"/>
    </location>
</feature>